<dbReference type="EMBL" id="FOAG01000001">
    <property type="protein sequence ID" value="SEK26980.1"/>
    <property type="molecule type" value="Genomic_DNA"/>
</dbReference>
<dbReference type="AlphaFoldDB" id="A0A1H7FS16"/>
<dbReference type="InterPro" id="IPR036388">
    <property type="entry name" value="WH-like_DNA-bd_sf"/>
</dbReference>
<gene>
    <name evidence="6" type="ORF">SAMN05443999_101111</name>
</gene>
<dbReference type="RefSeq" id="WP_093030417.1">
    <property type="nucleotide sequence ID" value="NZ_FOAG01000001.1"/>
</dbReference>
<dbReference type="STRING" id="1287727.SAMN05443999_101111"/>
<reference evidence="6 7" key="1">
    <citation type="submission" date="2016-10" db="EMBL/GenBank/DDBJ databases">
        <authorList>
            <person name="de Groot N.N."/>
        </authorList>
    </citation>
    <scope>NUCLEOTIDE SEQUENCE [LARGE SCALE GENOMIC DNA]</scope>
    <source>
        <strain evidence="6 7">DSM 100674</strain>
    </source>
</reference>
<evidence type="ECO:0000313" key="6">
    <source>
        <dbReference type="EMBL" id="SEK26980.1"/>
    </source>
</evidence>
<feature type="domain" description="HTH lysR-type" evidence="5">
    <location>
        <begin position="5"/>
        <end position="62"/>
    </location>
</feature>
<protein>
    <submittedName>
        <fullName evidence="6">Transcriptional regulator, LysR family</fullName>
    </submittedName>
</protein>
<evidence type="ECO:0000256" key="1">
    <source>
        <dbReference type="ARBA" id="ARBA00009437"/>
    </source>
</evidence>
<evidence type="ECO:0000256" key="3">
    <source>
        <dbReference type="ARBA" id="ARBA00023125"/>
    </source>
</evidence>
<dbReference type="Proteomes" id="UP000199582">
    <property type="component" value="Unassembled WGS sequence"/>
</dbReference>
<evidence type="ECO:0000256" key="2">
    <source>
        <dbReference type="ARBA" id="ARBA00023015"/>
    </source>
</evidence>
<evidence type="ECO:0000313" key="7">
    <source>
        <dbReference type="Proteomes" id="UP000199582"/>
    </source>
</evidence>
<keyword evidence="7" id="KW-1185">Reference proteome</keyword>
<keyword evidence="2" id="KW-0805">Transcription regulation</keyword>
<proteinExistence type="inferred from homology"/>
<keyword evidence="4" id="KW-0804">Transcription</keyword>
<dbReference type="Gene3D" id="1.10.10.10">
    <property type="entry name" value="Winged helix-like DNA-binding domain superfamily/Winged helix DNA-binding domain"/>
    <property type="match status" value="1"/>
</dbReference>
<dbReference type="Pfam" id="PF00126">
    <property type="entry name" value="HTH_1"/>
    <property type="match status" value="1"/>
</dbReference>
<dbReference type="InterPro" id="IPR000847">
    <property type="entry name" value="LysR_HTH_N"/>
</dbReference>
<dbReference type="InterPro" id="IPR036390">
    <property type="entry name" value="WH_DNA-bd_sf"/>
</dbReference>
<evidence type="ECO:0000256" key="4">
    <source>
        <dbReference type="ARBA" id="ARBA00023163"/>
    </source>
</evidence>
<name>A0A1H7FS16_9RHOB</name>
<keyword evidence="3" id="KW-0238">DNA-binding</keyword>
<dbReference type="SUPFAM" id="SSF46785">
    <property type="entry name" value="Winged helix' DNA-binding domain"/>
    <property type="match status" value="1"/>
</dbReference>
<evidence type="ECO:0000259" key="5">
    <source>
        <dbReference type="PROSITE" id="PS50931"/>
    </source>
</evidence>
<organism evidence="6 7">
    <name type="scientific">Roseovarius azorensis</name>
    <dbReference type="NCBI Taxonomy" id="1287727"/>
    <lineage>
        <taxon>Bacteria</taxon>
        <taxon>Pseudomonadati</taxon>
        <taxon>Pseudomonadota</taxon>
        <taxon>Alphaproteobacteria</taxon>
        <taxon>Rhodobacterales</taxon>
        <taxon>Roseobacteraceae</taxon>
        <taxon>Roseovarius</taxon>
    </lineage>
</organism>
<dbReference type="OrthoDB" id="8479870at2"/>
<dbReference type="SUPFAM" id="SSF53850">
    <property type="entry name" value="Periplasmic binding protein-like II"/>
    <property type="match status" value="1"/>
</dbReference>
<dbReference type="Gene3D" id="3.40.190.290">
    <property type="match status" value="1"/>
</dbReference>
<dbReference type="GO" id="GO:0043565">
    <property type="term" value="F:sequence-specific DNA binding"/>
    <property type="evidence" value="ECO:0007669"/>
    <property type="project" value="TreeGrafter"/>
</dbReference>
<dbReference type="PROSITE" id="PS50931">
    <property type="entry name" value="HTH_LYSR"/>
    <property type="match status" value="1"/>
</dbReference>
<dbReference type="InterPro" id="IPR005119">
    <property type="entry name" value="LysR_subst-bd"/>
</dbReference>
<dbReference type="PRINTS" id="PR00039">
    <property type="entry name" value="HTHLYSR"/>
</dbReference>
<sequence length="300" mass="33385">MSTRLRLRQLEALDCVAETGSMTRAAELLGISQPAVSRLLSDLSAEVGFQLFDRQGGRLTPTQEARFLLPDIHRVLEMLDHIGEVSRHLNDRKAGHLRIACLPGFATSHLPGIMARFLADRPGVTATIEPDRPERILEWIVGEQYDCGITDSFDGHPAVDSKTILIRSVCILPTGHPLLAKPRITPENLAEERLIHTRRDSAFFRELNEQFLAAGVEMNSIVEARQFTAACELVLRGVGLSIISELDAAGYGARGLEFRPFAPAVPHRLALVRPIHKHPSMITLEFMDEFRDSLRPFEAC</sequence>
<dbReference type="PANTHER" id="PTHR30427">
    <property type="entry name" value="TRANSCRIPTIONAL ACTIVATOR PROTEIN LYSR"/>
    <property type="match status" value="1"/>
</dbReference>
<dbReference type="GO" id="GO:0003700">
    <property type="term" value="F:DNA-binding transcription factor activity"/>
    <property type="evidence" value="ECO:0007669"/>
    <property type="project" value="InterPro"/>
</dbReference>
<dbReference type="GO" id="GO:0010628">
    <property type="term" value="P:positive regulation of gene expression"/>
    <property type="evidence" value="ECO:0007669"/>
    <property type="project" value="TreeGrafter"/>
</dbReference>
<dbReference type="PANTHER" id="PTHR30427:SF1">
    <property type="entry name" value="TRANSCRIPTIONAL ACTIVATOR PROTEIN LYSR"/>
    <property type="match status" value="1"/>
</dbReference>
<dbReference type="Pfam" id="PF03466">
    <property type="entry name" value="LysR_substrate"/>
    <property type="match status" value="1"/>
</dbReference>
<accession>A0A1H7FS16</accession>
<comment type="similarity">
    <text evidence="1">Belongs to the LysR transcriptional regulatory family.</text>
</comment>